<protein>
    <submittedName>
        <fullName evidence="1">Uncharacterized protein</fullName>
    </submittedName>
</protein>
<dbReference type="AlphaFoldDB" id="A0AAV7HHM7"/>
<organism evidence="1 2">
    <name type="scientific">Dendrobium chrysotoxum</name>
    <name type="common">Orchid</name>
    <dbReference type="NCBI Taxonomy" id="161865"/>
    <lineage>
        <taxon>Eukaryota</taxon>
        <taxon>Viridiplantae</taxon>
        <taxon>Streptophyta</taxon>
        <taxon>Embryophyta</taxon>
        <taxon>Tracheophyta</taxon>
        <taxon>Spermatophyta</taxon>
        <taxon>Magnoliopsida</taxon>
        <taxon>Liliopsida</taxon>
        <taxon>Asparagales</taxon>
        <taxon>Orchidaceae</taxon>
        <taxon>Epidendroideae</taxon>
        <taxon>Malaxideae</taxon>
        <taxon>Dendrobiinae</taxon>
        <taxon>Dendrobium</taxon>
    </lineage>
</organism>
<comment type="caution">
    <text evidence="1">The sequence shown here is derived from an EMBL/GenBank/DDBJ whole genome shotgun (WGS) entry which is preliminary data.</text>
</comment>
<accession>A0AAV7HHM7</accession>
<keyword evidence="2" id="KW-1185">Reference proteome</keyword>
<evidence type="ECO:0000313" key="2">
    <source>
        <dbReference type="Proteomes" id="UP000775213"/>
    </source>
</evidence>
<evidence type="ECO:0000313" key="1">
    <source>
        <dbReference type="EMBL" id="KAH0467344.1"/>
    </source>
</evidence>
<gene>
    <name evidence="1" type="ORF">IEQ34_004582</name>
</gene>
<name>A0AAV7HHM7_DENCH</name>
<dbReference type="EMBL" id="JAGFBR010000005">
    <property type="protein sequence ID" value="KAH0467344.1"/>
    <property type="molecule type" value="Genomic_DNA"/>
</dbReference>
<proteinExistence type="predicted"/>
<sequence length="164" mass="18393">MLCFLAEMRSCAPLSRCSFVVPRLSVSSMERKNKKKKGLKGKQRAQRHYRGRGLPTLLSLSRAGRVLLRGSSLCFSRGGHADLLRPILFGEWTDEAPSDTDTSLFILKDNRRVDRGLKSCDLGCQRSMLDHQFHIGGFDINIIDGMKCSIRLNITGKSFITGDF</sequence>
<dbReference type="Proteomes" id="UP000775213">
    <property type="component" value="Unassembled WGS sequence"/>
</dbReference>
<reference evidence="1 2" key="1">
    <citation type="journal article" date="2021" name="Hortic Res">
        <title>Chromosome-scale assembly of the Dendrobium chrysotoxum genome enhances the understanding of orchid evolution.</title>
        <authorList>
            <person name="Zhang Y."/>
            <person name="Zhang G.Q."/>
            <person name="Zhang D."/>
            <person name="Liu X.D."/>
            <person name="Xu X.Y."/>
            <person name="Sun W.H."/>
            <person name="Yu X."/>
            <person name="Zhu X."/>
            <person name="Wang Z.W."/>
            <person name="Zhao X."/>
            <person name="Zhong W.Y."/>
            <person name="Chen H."/>
            <person name="Yin W.L."/>
            <person name="Huang T."/>
            <person name="Niu S.C."/>
            <person name="Liu Z.J."/>
        </authorList>
    </citation>
    <scope>NUCLEOTIDE SEQUENCE [LARGE SCALE GENOMIC DNA]</scope>
    <source>
        <strain evidence="1">Lindl</strain>
    </source>
</reference>